<keyword evidence="2" id="KW-0238">DNA-binding</keyword>
<dbReference type="SUPFAM" id="SSF46689">
    <property type="entry name" value="Homeodomain-like"/>
    <property type="match status" value="2"/>
</dbReference>
<evidence type="ECO:0000256" key="2">
    <source>
        <dbReference type="ARBA" id="ARBA00023125"/>
    </source>
</evidence>
<feature type="domain" description="HTH araC/xylS-type" evidence="4">
    <location>
        <begin position="187"/>
        <end position="285"/>
    </location>
</feature>
<dbReference type="InterPro" id="IPR009057">
    <property type="entry name" value="Homeodomain-like_sf"/>
</dbReference>
<dbReference type="InterPro" id="IPR018062">
    <property type="entry name" value="HTH_AraC-typ_CS"/>
</dbReference>
<dbReference type="PANTHER" id="PTHR43280:SF34">
    <property type="entry name" value="ARAC-FAMILY TRANSCRIPTIONAL REGULATOR"/>
    <property type="match status" value="1"/>
</dbReference>
<keyword evidence="3" id="KW-0804">Transcription</keyword>
<dbReference type="GO" id="GO:0043565">
    <property type="term" value="F:sequence-specific DNA binding"/>
    <property type="evidence" value="ECO:0007669"/>
    <property type="project" value="InterPro"/>
</dbReference>
<dbReference type="SMART" id="SM00342">
    <property type="entry name" value="HTH_ARAC"/>
    <property type="match status" value="1"/>
</dbReference>
<dbReference type="AlphaFoldDB" id="A0A2D0N4K0"/>
<sequence>MKIMHEKVMFPGHATIRVKWSSFPHVIYPLHFHGENELMFIHQSYGTRFIADSIEEFNAGDFVLLGSHIPHFWDFNEIFKTTERPYQVKATVIHFPENFFRDQVDEYPELAAIKQLLVQARKGISFGMATAKKLEEKVLALHGRPGFEQLILLLEILQQLAKSDDYKLLASEGYQPEYQDFREERLSKVINYLNYRYKEKISLEEVAEVASLHPTAFCRFFKEKTSRTLMEFIIEMRIGYACKLLTNSSMSVSQICYECGFNNLANFNRKFKSLTKYTPSQYQQHYLDYT</sequence>
<dbReference type="InterPro" id="IPR018060">
    <property type="entry name" value="HTH_AraC"/>
</dbReference>
<dbReference type="Pfam" id="PF12833">
    <property type="entry name" value="HTH_18"/>
    <property type="match status" value="1"/>
</dbReference>
<gene>
    <name evidence="5" type="ORF">CRP01_27520</name>
</gene>
<dbReference type="SUPFAM" id="SSF51182">
    <property type="entry name" value="RmlC-like cupins"/>
    <property type="match status" value="1"/>
</dbReference>
<keyword evidence="6" id="KW-1185">Reference proteome</keyword>
<evidence type="ECO:0000313" key="5">
    <source>
        <dbReference type="EMBL" id="PHN03434.1"/>
    </source>
</evidence>
<dbReference type="EMBL" id="PDUD01000032">
    <property type="protein sequence ID" value="PHN03434.1"/>
    <property type="molecule type" value="Genomic_DNA"/>
</dbReference>
<dbReference type="Gene3D" id="1.10.10.60">
    <property type="entry name" value="Homeodomain-like"/>
    <property type="match status" value="2"/>
</dbReference>
<name>A0A2D0N4K0_FLAN2</name>
<dbReference type="OrthoDB" id="2569619at2"/>
<evidence type="ECO:0000259" key="4">
    <source>
        <dbReference type="PROSITE" id="PS01124"/>
    </source>
</evidence>
<dbReference type="GO" id="GO:0003700">
    <property type="term" value="F:DNA-binding transcription factor activity"/>
    <property type="evidence" value="ECO:0007669"/>
    <property type="project" value="InterPro"/>
</dbReference>
<dbReference type="PROSITE" id="PS01124">
    <property type="entry name" value="HTH_ARAC_FAMILY_2"/>
    <property type="match status" value="1"/>
</dbReference>
<evidence type="ECO:0000313" key="6">
    <source>
        <dbReference type="Proteomes" id="UP000223913"/>
    </source>
</evidence>
<dbReference type="InterPro" id="IPR011051">
    <property type="entry name" value="RmlC_Cupin_sf"/>
</dbReference>
<dbReference type="RefSeq" id="WP_099153270.1">
    <property type="nucleotide sequence ID" value="NZ_PDUD01000032.1"/>
</dbReference>
<dbReference type="Proteomes" id="UP000223913">
    <property type="component" value="Unassembled WGS sequence"/>
</dbReference>
<evidence type="ECO:0000256" key="1">
    <source>
        <dbReference type="ARBA" id="ARBA00023015"/>
    </source>
</evidence>
<evidence type="ECO:0000256" key="3">
    <source>
        <dbReference type="ARBA" id="ARBA00023163"/>
    </source>
</evidence>
<dbReference type="PANTHER" id="PTHR43280">
    <property type="entry name" value="ARAC-FAMILY TRANSCRIPTIONAL REGULATOR"/>
    <property type="match status" value="1"/>
</dbReference>
<protein>
    <submittedName>
        <fullName evidence="5">AraC family transcriptional regulator</fullName>
    </submittedName>
</protein>
<reference evidence="5 6" key="1">
    <citation type="submission" date="2017-10" db="EMBL/GenBank/DDBJ databases">
        <title>The draft genome sequence of Lewinella nigricans NBRC 102662.</title>
        <authorList>
            <person name="Wang K."/>
        </authorList>
    </citation>
    <scope>NUCLEOTIDE SEQUENCE [LARGE SCALE GENOMIC DNA]</scope>
    <source>
        <strain evidence="5 6">NBRC 102662</strain>
    </source>
</reference>
<keyword evidence="1" id="KW-0805">Transcription regulation</keyword>
<accession>A0A2D0N4K0</accession>
<organism evidence="5 6">
    <name type="scientific">Flavilitoribacter nigricans (strain ATCC 23147 / DSM 23189 / NBRC 102662 / NCIMB 1420 / SS-2)</name>
    <name type="common">Lewinella nigricans</name>
    <dbReference type="NCBI Taxonomy" id="1122177"/>
    <lineage>
        <taxon>Bacteria</taxon>
        <taxon>Pseudomonadati</taxon>
        <taxon>Bacteroidota</taxon>
        <taxon>Saprospiria</taxon>
        <taxon>Saprospirales</taxon>
        <taxon>Lewinellaceae</taxon>
        <taxon>Flavilitoribacter</taxon>
    </lineage>
</organism>
<comment type="caution">
    <text evidence="5">The sequence shown here is derived from an EMBL/GenBank/DDBJ whole genome shotgun (WGS) entry which is preliminary data.</text>
</comment>
<proteinExistence type="predicted"/>
<dbReference type="PROSITE" id="PS00041">
    <property type="entry name" value="HTH_ARAC_FAMILY_1"/>
    <property type="match status" value="1"/>
</dbReference>